<protein>
    <submittedName>
        <fullName evidence="6">Ferredoxin</fullName>
    </submittedName>
</protein>
<keyword evidence="1" id="KW-0004">4Fe-4S</keyword>
<keyword evidence="7" id="KW-1185">Reference proteome</keyword>
<evidence type="ECO:0000256" key="1">
    <source>
        <dbReference type="ARBA" id="ARBA00022485"/>
    </source>
</evidence>
<dbReference type="OrthoDB" id="9794954at2"/>
<dbReference type="EMBL" id="AP021874">
    <property type="protein sequence ID" value="BBO69443.1"/>
    <property type="molecule type" value="Genomic_DNA"/>
</dbReference>
<dbReference type="RefSeq" id="WP_155317485.1">
    <property type="nucleotide sequence ID" value="NZ_AP021874.1"/>
</dbReference>
<proteinExistence type="predicted"/>
<dbReference type="NCBIfam" id="NF040864">
    <property type="entry name" value="HgcB_ferredoxin"/>
    <property type="match status" value="1"/>
</dbReference>
<dbReference type="AlphaFoldDB" id="A0A5K7YLW8"/>
<dbReference type="PANTHER" id="PTHR43687:SF4">
    <property type="entry name" value="BLR5484 PROTEIN"/>
    <property type="match status" value="1"/>
</dbReference>
<dbReference type="Pfam" id="PF12838">
    <property type="entry name" value="Fer4_7"/>
    <property type="match status" value="1"/>
</dbReference>
<dbReference type="PROSITE" id="PS51379">
    <property type="entry name" value="4FE4S_FER_2"/>
    <property type="match status" value="2"/>
</dbReference>
<feature type="domain" description="4Fe-4S ferredoxin-type" evidence="5">
    <location>
        <begin position="41"/>
        <end position="70"/>
    </location>
</feature>
<keyword evidence="2" id="KW-0479">Metal-binding</keyword>
<gene>
    <name evidence="6" type="primary">frx-1</name>
    <name evidence="6" type="ORF">DSCA_33730</name>
</gene>
<dbReference type="SUPFAM" id="SSF54862">
    <property type="entry name" value="4Fe-4S ferredoxins"/>
    <property type="match status" value="1"/>
</dbReference>
<dbReference type="GO" id="GO:0051539">
    <property type="term" value="F:4 iron, 4 sulfur cluster binding"/>
    <property type="evidence" value="ECO:0007669"/>
    <property type="project" value="UniProtKB-KW"/>
</dbReference>
<dbReference type="Proteomes" id="UP000427906">
    <property type="component" value="Chromosome"/>
</dbReference>
<dbReference type="KEGG" id="dalk:DSCA_33730"/>
<dbReference type="PROSITE" id="PS00198">
    <property type="entry name" value="4FE4S_FER_1"/>
    <property type="match status" value="1"/>
</dbReference>
<evidence type="ECO:0000256" key="2">
    <source>
        <dbReference type="ARBA" id="ARBA00022723"/>
    </source>
</evidence>
<keyword evidence="4" id="KW-0411">Iron-sulfur</keyword>
<dbReference type="InterPro" id="IPR017896">
    <property type="entry name" value="4Fe4S_Fe-S-bd"/>
</dbReference>
<reference evidence="6 7" key="1">
    <citation type="submission" date="2019-11" db="EMBL/GenBank/DDBJ databases">
        <title>Comparative genomics of hydrocarbon-degrading Desulfosarcina strains.</title>
        <authorList>
            <person name="Watanabe M."/>
            <person name="Kojima H."/>
            <person name="Fukui M."/>
        </authorList>
    </citation>
    <scope>NUCLEOTIDE SEQUENCE [LARGE SCALE GENOMIC DNA]</scope>
    <source>
        <strain evidence="6 7">PL12</strain>
    </source>
</reference>
<evidence type="ECO:0000256" key="4">
    <source>
        <dbReference type="ARBA" id="ARBA00023014"/>
    </source>
</evidence>
<dbReference type="InterPro" id="IPR050572">
    <property type="entry name" value="Fe-S_Ferredoxin"/>
</dbReference>
<name>A0A5K7YLW8_9BACT</name>
<sequence length="97" mass="10144">MKRFRYLPGVTTLEYDKGLCVGCGSCERVCPHGVFTMNGKKVQLTDKDGCMECGACALNCPTSAIRVTPGVGCAAYIISGWIHGKENASCGGEGGCC</sequence>
<organism evidence="6 7">
    <name type="scientific">Desulfosarcina alkanivorans</name>
    <dbReference type="NCBI Taxonomy" id="571177"/>
    <lineage>
        <taxon>Bacteria</taxon>
        <taxon>Pseudomonadati</taxon>
        <taxon>Thermodesulfobacteriota</taxon>
        <taxon>Desulfobacteria</taxon>
        <taxon>Desulfobacterales</taxon>
        <taxon>Desulfosarcinaceae</taxon>
        <taxon>Desulfosarcina</taxon>
    </lineage>
</organism>
<dbReference type="GO" id="GO:0046872">
    <property type="term" value="F:metal ion binding"/>
    <property type="evidence" value="ECO:0007669"/>
    <property type="project" value="UniProtKB-KW"/>
</dbReference>
<dbReference type="PANTHER" id="PTHR43687">
    <property type="entry name" value="ADENYLYLSULFATE REDUCTASE, BETA SUBUNIT"/>
    <property type="match status" value="1"/>
</dbReference>
<keyword evidence="3" id="KW-0408">Iron</keyword>
<evidence type="ECO:0000313" key="6">
    <source>
        <dbReference type="EMBL" id="BBO69443.1"/>
    </source>
</evidence>
<evidence type="ECO:0000313" key="7">
    <source>
        <dbReference type="Proteomes" id="UP000427906"/>
    </source>
</evidence>
<accession>A0A5K7YLW8</accession>
<evidence type="ECO:0000256" key="3">
    <source>
        <dbReference type="ARBA" id="ARBA00023004"/>
    </source>
</evidence>
<dbReference type="InterPro" id="IPR017900">
    <property type="entry name" value="4Fe4S_Fe_S_CS"/>
</dbReference>
<dbReference type="Gene3D" id="3.30.70.20">
    <property type="match status" value="1"/>
</dbReference>
<evidence type="ECO:0000259" key="5">
    <source>
        <dbReference type="PROSITE" id="PS51379"/>
    </source>
</evidence>
<feature type="domain" description="4Fe-4S ferredoxin-type" evidence="5">
    <location>
        <begin position="11"/>
        <end position="40"/>
    </location>
</feature>